<comment type="catalytic activity">
    <reaction evidence="11 14">
        <text>O-phospho-L-threonyl-[protein] + H2O = L-threonyl-[protein] + phosphate</text>
        <dbReference type="Rhea" id="RHEA:47004"/>
        <dbReference type="Rhea" id="RHEA-COMP:11060"/>
        <dbReference type="Rhea" id="RHEA-COMP:11605"/>
        <dbReference type="ChEBI" id="CHEBI:15377"/>
        <dbReference type="ChEBI" id="CHEBI:30013"/>
        <dbReference type="ChEBI" id="CHEBI:43474"/>
        <dbReference type="ChEBI" id="CHEBI:61977"/>
        <dbReference type="EC" id="3.1.3.16"/>
    </reaction>
</comment>
<dbReference type="EMBL" id="SMOL01000231">
    <property type="protein sequence ID" value="KAB2621677.1"/>
    <property type="molecule type" value="Genomic_DNA"/>
</dbReference>
<keyword evidence="18" id="KW-1185">Reference proteome</keyword>
<dbReference type="Pfam" id="PF00079">
    <property type="entry name" value="Serpin"/>
    <property type="match status" value="1"/>
</dbReference>
<name>A0A5N5H388_9ROSA</name>
<dbReference type="GO" id="GO:0005634">
    <property type="term" value="C:nucleus"/>
    <property type="evidence" value="ECO:0007669"/>
    <property type="project" value="UniProtKB-SubCell"/>
</dbReference>
<comment type="catalytic activity">
    <reaction evidence="10 14">
        <text>O-phospho-L-seryl-[protein] + H2O = L-seryl-[protein] + phosphate</text>
        <dbReference type="Rhea" id="RHEA:20629"/>
        <dbReference type="Rhea" id="RHEA-COMP:9863"/>
        <dbReference type="Rhea" id="RHEA-COMP:11604"/>
        <dbReference type="ChEBI" id="CHEBI:15377"/>
        <dbReference type="ChEBI" id="CHEBI:29999"/>
        <dbReference type="ChEBI" id="CHEBI:43474"/>
        <dbReference type="ChEBI" id="CHEBI:83421"/>
        <dbReference type="EC" id="3.1.3.16"/>
    </reaction>
</comment>
<dbReference type="AlphaFoldDB" id="A0A5N5H388"/>
<comment type="similarity">
    <text evidence="2 12 14">Belongs to the RPAP2 family.</text>
</comment>
<evidence type="ECO:0000256" key="7">
    <source>
        <dbReference type="ARBA" id="ARBA00022833"/>
    </source>
</evidence>
<evidence type="ECO:0000313" key="17">
    <source>
        <dbReference type="EMBL" id="KAB2621677.1"/>
    </source>
</evidence>
<dbReference type="Gene3D" id="2.30.39.10">
    <property type="entry name" value="Alpha-1-antitrypsin, domain 1"/>
    <property type="match status" value="1"/>
</dbReference>
<comment type="subcellular location">
    <subcellularLocation>
        <location evidence="1 14">Nucleus</location>
    </subcellularLocation>
</comment>
<dbReference type="GO" id="GO:0008420">
    <property type="term" value="F:RNA polymerase II CTD heptapeptide repeat phosphatase activity"/>
    <property type="evidence" value="ECO:0007669"/>
    <property type="project" value="UniProtKB-UniRule"/>
</dbReference>
<dbReference type="SMART" id="SM00093">
    <property type="entry name" value="SERPIN"/>
    <property type="match status" value="1"/>
</dbReference>
<accession>A0A5N5H388</accession>
<reference evidence="18" key="2">
    <citation type="submission" date="2019-10" db="EMBL/GenBank/DDBJ databases">
        <title>A de novo genome assembly of a pear dwarfing rootstock.</title>
        <authorList>
            <person name="Wang F."/>
            <person name="Wang J."/>
            <person name="Li S."/>
            <person name="Zhang Y."/>
            <person name="Fang M."/>
            <person name="Ma L."/>
            <person name="Zhao Y."/>
            <person name="Jiang S."/>
        </authorList>
    </citation>
    <scope>NUCLEOTIDE SEQUENCE [LARGE SCALE GENOMIC DNA]</scope>
</reference>
<dbReference type="InterPro" id="IPR039693">
    <property type="entry name" value="Rtr1/RPAP2"/>
</dbReference>
<feature type="compositionally biased region" description="Basic and acidic residues" evidence="15">
    <location>
        <begin position="632"/>
        <end position="669"/>
    </location>
</feature>
<dbReference type="Proteomes" id="UP000327157">
    <property type="component" value="Chromosome 4"/>
</dbReference>
<dbReference type="SUPFAM" id="SSF56574">
    <property type="entry name" value="Serpins"/>
    <property type="match status" value="1"/>
</dbReference>
<evidence type="ECO:0000256" key="13">
    <source>
        <dbReference type="RuleBase" id="RU000411"/>
    </source>
</evidence>
<evidence type="ECO:0000256" key="3">
    <source>
        <dbReference type="ARBA" id="ARBA00009500"/>
    </source>
</evidence>
<comment type="similarity">
    <text evidence="3 13">Belongs to the serpin family.</text>
</comment>
<dbReference type="InterPro" id="IPR007308">
    <property type="entry name" value="Rtr1/RPAP2_dom"/>
</dbReference>
<reference evidence="17 18" key="1">
    <citation type="submission" date="2019-09" db="EMBL/GenBank/DDBJ databases">
        <authorList>
            <person name="Ou C."/>
        </authorList>
    </citation>
    <scope>NUCLEOTIDE SEQUENCE [LARGE SCALE GENOMIC DNA]</scope>
    <source>
        <strain evidence="17">S2</strain>
        <tissue evidence="17">Leaf</tissue>
    </source>
</reference>
<feature type="region of interest" description="Disordered" evidence="15">
    <location>
        <begin position="622"/>
        <end position="702"/>
    </location>
</feature>
<dbReference type="OrthoDB" id="2590500at2759"/>
<reference evidence="17 18" key="3">
    <citation type="submission" date="2019-11" db="EMBL/GenBank/DDBJ databases">
        <title>A de novo genome assembly of a pear dwarfing rootstock.</title>
        <authorList>
            <person name="Wang F."/>
            <person name="Wang J."/>
            <person name="Li S."/>
            <person name="Zhang Y."/>
            <person name="Fang M."/>
            <person name="Ma L."/>
            <person name="Zhao Y."/>
            <person name="Jiang S."/>
        </authorList>
    </citation>
    <scope>NUCLEOTIDE SEQUENCE [LARGE SCALE GENOMIC DNA]</scope>
    <source>
        <strain evidence="17">S2</strain>
        <tissue evidence="17">Leaf</tissue>
    </source>
</reference>
<evidence type="ECO:0000256" key="6">
    <source>
        <dbReference type="ARBA" id="ARBA00022801"/>
    </source>
</evidence>
<evidence type="ECO:0000256" key="11">
    <source>
        <dbReference type="ARBA" id="ARBA00048336"/>
    </source>
</evidence>
<feature type="region of interest" description="Disordered" evidence="15">
    <location>
        <begin position="574"/>
        <end position="598"/>
    </location>
</feature>
<dbReference type="GO" id="GO:0043175">
    <property type="term" value="F:RNA polymerase core enzyme binding"/>
    <property type="evidence" value="ECO:0007669"/>
    <property type="project" value="UniProtKB-UniRule"/>
</dbReference>
<dbReference type="Gene3D" id="3.30.497.10">
    <property type="entry name" value="Antithrombin, subunit I, domain 2"/>
    <property type="match status" value="1"/>
</dbReference>
<evidence type="ECO:0000256" key="4">
    <source>
        <dbReference type="ARBA" id="ARBA00022723"/>
    </source>
</evidence>
<dbReference type="GO" id="GO:0005737">
    <property type="term" value="C:cytoplasm"/>
    <property type="evidence" value="ECO:0007669"/>
    <property type="project" value="TreeGrafter"/>
</dbReference>
<dbReference type="InterPro" id="IPR038534">
    <property type="entry name" value="Rtr1/RPAP2_sf"/>
</dbReference>
<dbReference type="Pfam" id="PF04181">
    <property type="entry name" value="RPAP2_Rtr1"/>
    <property type="match status" value="1"/>
</dbReference>
<feature type="compositionally biased region" description="Polar residues" evidence="15">
    <location>
        <begin position="675"/>
        <end position="685"/>
    </location>
</feature>
<keyword evidence="9 14" id="KW-0539">Nucleus</keyword>
<dbReference type="EC" id="3.1.3.16" evidence="14"/>
<evidence type="ECO:0000259" key="16">
    <source>
        <dbReference type="PROSITE" id="PS51479"/>
    </source>
</evidence>
<keyword evidence="5 14" id="KW-0863">Zinc-finger</keyword>
<evidence type="ECO:0000256" key="8">
    <source>
        <dbReference type="ARBA" id="ARBA00022912"/>
    </source>
</evidence>
<keyword evidence="8 14" id="KW-0904">Protein phosphatase</keyword>
<evidence type="ECO:0000256" key="15">
    <source>
        <dbReference type="SAM" id="MobiDB-lite"/>
    </source>
</evidence>
<comment type="function">
    <text evidence="14">Putative RNA polymerase II subunit B1 C-terminal domain (CTD) phosphatase involved in RNA polymerase II transcription regulation.</text>
</comment>
<dbReference type="PANTHER" id="PTHR14732">
    <property type="entry name" value="RNA POLYMERASE II SUBUNIT B1 CTD PHOSPHATASE RPAP2-RELATED"/>
    <property type="match status" value="1"/>
</dbReference>
<keyword evidence="7 14" id="KW-0862">Zinc</keyword>
<evidence type="ECO:0000256" key="9">
    <source>
        <dbReference type="ARBA" id="ARBA00023242"/>
    </source>
</evidence>
<keyword evidence="4 14" id="KW-0479">Metal-binding</keyword>
<dbReference type="InterPro" id="IPR042178">
    <property type="entry name" value="Serpin_sf_1"/>
</dbReference>
<gene>
    <name evidence="17" type="ORF">D8674_023859</name>
</gene>
<dbReference type="GO" id="GO:0008270">
    <property type="term" value="F:zinc ion binding"/>
    <property type="evidence" value="ECO:0007669"/>
    <property type="project" value="UniProtKB-KW"/>
</dbReference>
<evidence type="ECO:0000256" key="5">
    <source>
        <dbReference type="ARBA" id="ARBA00022771"/>
    </source>
</evidence>
<evidence type="ECO:0000256" key="2">
    <source>
        <dbReference type="ARBA" id="ARBA00005676"/>
    </source>
</evidence>
<dbReference type="InterPro" id="IPR036186">
    <property type="entry name" value="Serpin_sf"/>
</dbReference>
<protein>
    <recommendedName>
        <fullName evidence="14">RNA polymerase II subunit B1 CTD phosphatase RPAP2 homolog</fullName>
        <ecNumber evidence="14">3.1.3.16</ecNumber>
    </recommendedName>
</protein>
<dbReference type="InterPro" id="IPR042185">
    <property type="entry name" value="Serpin_sf_2"/>
</dbReference>
<evidence type="ECO:0000313" key="18">
    <source>
        <dbReference type="Proteomes" id="UP000327157"/>
    </source>
</evidence>
<keyword evidence="6 14" id="KW-0378">Hydrolase</keyword>
<sequence>MRITKPLLQSEAKDKNMVFSPLSIHIVLSLIVAGTKGPARDQLLSFLKSNSTAELNALAADLVPLVLADGSASGGPRLSFANGLWVDESLSIKPSFKEAVAVFYKAVADKVDFQNKADEVRIKVNSWAQGKTGGLIKEFLPPASINGATRLVFANALYFKGVWEEKFDALNTKEHDFNLLDGSSVRAHFMTSDKWQFVRAFDGFKVLQLPYRQGGEEEGKPPRRRFSMYLILPDAEDGLPGLVDKVCSGSDFLNRHQPYGKVEVGDFKIPRFKFSSDLEASKTLKDLGLVLPFTSELTEMFNWLPSGDAFRMLHKSCVEVNEEGTEAAAVTGILAGSSLNPPDKIDFVADHPFITNRSAQKRIPKRNHPSTLFDVPGDGVKLASLCIVETKSENKIQQNKACDQSQEAGSIISRSDYNDVVTERTIADHCGYPLCPNTLPPESSGPRKGHYRIPLKEHKVYDLHETYMYCSSSCLIESKAFVQSLSEERCDVLDYGKVERVLRAFVDVDFEKGEVVLGDIRDFEVEDQRKERSGQWGFGISKLKIEEKSEVQLGDVGVVGPSNAIEGYVPHNQRISKPLGSKKSKKGSKGKEAKTSGGKDMIFNEMDFMSCIIASDEYSVSKIPPSSGENGCETKVKESEGKVSHIKNDYEKKSRKSRGEKSTISKEDDVGVQEAPSTSETSQTKSNERMLRSSLKPSGAKKLNHSVTWADEKVEHRMTGYDTFGSNHKPLFKPSAENGVGCSVTWSDEKIDSTKIKNVSEVREVQGAKEGSGVLGNLELQDNERLESAEFCAMALRQAAEAVASGESDVNGAFSSAGIILLPRPDGVVEEEPNEDVDMLEPEQAPLQPRNPGIPNFDLFDSEDTWFDDPPEGFSLTLSPFLTMGNSLFTWITSSTLAYIYGRDERFHEEFLSINGKEYPRKIVLAGGHSSEIKKTLAESLARTLPGIVSQLRLPTPVSSLEQEMSRMLGTMTFVDALPAFRMKQWKVVVLLFLEGLSVCRIPALGPCMPDRRMLFHKVLDGSEITAEHYELMKDHIIPLGRAPKFSAQSGA</sequence>
<dbReference type="CDD" id="cd02043">
    <property type="entry name" value="serpinP_plants"/>
    <property type="match status" value="1"/>
</dbReference>
<proteinExistence type="inferred from homology"/>
<dbReference type="InterPro" id="IPR023796">
    <property type="entry name" value="Serpin_dom"/>
</dbReference>
<dbReference type="PANTHER" id="PTHR14732:SF0">
    <property type="entry name" value="RNA POLYMERASE II SUBUNIT B1 CTD PHOSPHATASE RPAP2-RELATED"/>
    <property type="match status" value="1"/>
</dbReference>
<feature type="domain" description="RTR1-type" evidence="16">
    <location>
        <begin position="407"/>
        <end position="494"/>
    </location>
</feature>
<evidence type="ECO:0000256" key="1">
    <source>
        <dbReference type="ARBA" id="ARBA00004123"/>
    </source>
</evidence>
<dbReference type="Gene3D" id="1.25.40.820">
    <property type="match status" value="1"/>
</dbReference>
<evidence type="ECO:0000256" key="12">
    <source>
        <dbReference type="PROSITE-ProRule" id="PRU00812"/>
    </source>
</evidence>
<evidence type="ECO:0000256" key="14">
    <source>
        <dbReference type="RuleBase" id="RU367080"/>
    </source>
</evidence>
<comment type="caution">
    <text evidence="17">The sequence shown here is derived from an EMBL/GenBank/DDBJ whole genome shotgun (WGS) entry which is preliminary data.</text>
</comment>
<dbReference type="PROSITE" id="PS51479">
    <property type="entry name" value="ZF_RTR1"/>
    <property type="match status" value="1"/>
</dbReference>
<organism evidence="17 18">
    <name type="scientific">Pyrus ussuriensis x Pyrus communis</name>
    <dbReference type="NCBI Taxonomy" id="2448454"/>
    <lineage>
        <taxon>Eukaryota</taxon>
        <taxon>Viridiplantae</taxon>
        <taxon>Streptophyta</taxon>
        <taxon>Embryophyta</taxon>
        <taxon>Tracheophyta</taxon>
        <taxon>Spermatophyta</taxon>
        <taxon>Magnoliopsida</taxon>
        <taxon>eudicotyledons</taxon>
        <taxon>Gunneridae</taxon>
        <taxon>Pentapetalae</taxon>
        <taxon>rosids</taxon>
        <taxon>fabids</taxon>
        <taxon>Rosales</taxon>
        <taxon>Rosaceae</taxon>
        <taxon>Amygdaloideae</taxon>
        <taxon>Maleae</taxon>
        <taxon>Pyrus</taxon>
    </lineage>
</organism>
<evidence type="ECO:0000256" key="10">
    <source>
        <dbReference type="ARBA" id="ARBA00047761"/>
    </source>
</evidence>